<dbReference type="PANTHER" id="PTHR34978">
    <property type="entry name" value="POSSIBLE SENSOR-TRANSDUCER PROTEIN BLAR"/>
    <property type="match status" value="1"/>
</dbReference>
<dbReference type="CDD" id="cd07341">
    <property type="entry name" value="M56_BlaR1_MecR1_like"/>
    <property type="match status" value="1"/>
</dbReference>
<evidence type="ECO:0000259" key="2">
    <source>
        <dbReference type="Pfam" id="PF05569"/>
    </source>
</evidence>
<name>A0ABV6L386_9SPHI</name>
<keyword evidence="1" id="KW-1133">Transmembrane helix</keyword>
<gene>
    <name evidence="3" type="ORF">ACFFGT_05175</name>
</gene>
<feature type="transmembrane region" description="Helical" evidence="1">
    <location>
        <begin position="227"/>
        <end position="249"/>
    </location>
</feature>
<evidence type="ECO:0000313" key="3">
    <source>
        <dbReference type="EMBL" id="MFC0513578.1"/>
    </source>
</evidence>
<organism evidence="3 4">
    <name type="scientific">Mucilaginibacter angelicae</name>
    <dbReference type="NCBI Taxonomy" id="869718"/>
    <lineage>
        <taxon>Bacteria</taxon>
        <taxon>Pseudomonadati</taxon>
        <taxon>Bacteroidota</taxon>
        <taxon>Sphingobacteriia</taxon>
        <taxon>Sphingobacteriales</taxon>
        <taxon>Sphingobacteriaceae</taxon>
        <taxon>Mucilaginibacter</taxon>
    </lineage>
</organism>
<feature type="transmembrane region" description="Helical" evidence="1">
    <location>
        <begin position="53"/>
        <end position="71"/>
    </location>
</feature>
<feature type="transmembrane region" description="Helical" evidence="1">
    <location>
        <begin position="20"/>
        <end position="41"/>
    </location>
</feature>
<dbReference type="Proteomes" id="UP001589828">
    <property type="component" value="Unassembled WGS sequence"/>
</dbReference>
<dbReference type="Pfam" id="PF05569">
    <property type="entry name" value="Peptidase_M56"/>
    <property type="match status" value="1"/>
</dbReference>
<comment type="caution">
    <text evidence="3">The sequence shown here is derived from an EMBL/GenBank/DDBJ whole genome shotgun (WGS) entry which is preliminary data.</text>
</comment>
<dbReference type="InterPro" id="IPR008756">
    <property type="entry name" value="Peptidase_M56"/>
</dbReference>
<feature type="transmembrane region" description="Helical" evidence="1">
    <location>
        <begin position="324"/>
        <end position="342"/>
    </location>
</feature>
<dbReference type="InterPro" id="IPR052173">
    <property type="entry name" value="Beta-lactam_resp_regulator"/>
</dbReference>
<protein>
    <submittedName>
        <fullName evidence="3">M56 family metallopeptidase</fullName>
    </submittedName>
</protein>
<feature type="transmembrane region" description="Helical" evidence="1">
    <location>
        <begin position="122"/>
        <end position="146"/>
    </location>
</feature>
<feature type="domain" description="Peptidase M56" evidence="2">
    <location>
        <begin position="43"/>
        <end position="308"/>
    </location>
</feature>
<dbReference type="PANTHER" id="PTHR34978:SF3">
    <property type="entry name" value="SLR0241 PROTEIN"/>
    <property type="match status" value="1"/>
</dbReference>
<proteinExistence type="predicted"/>
<accession>A0ABV6L386</accession>
<dbReference type="EMBL" id="JBHLTS010000017">
    <property type="protein sequence ID" value="MFC0513578.1"/>
    <property type="molecule type" value="Genomic_DNA"/>
</dbReference>
<keyword evidence="1" id="KW-0812">Transmembrane</keyword>
<evidence type="ECO:0000256" key="1">
    <source>
        <dbReference type="SAM" id="Phobius"/>
    </source>
</evidence>
<keyword evidence="4" id="KW-1185">Reference proteome</keyword>
<dbReference type="Gene3D" id="3.30.2010.10">
    <property type="entry name" value="Metalloproteases ('zincins'), catalytic domain"/>
    <property type="match status" value="1"/>
</dbReference>
<reference evidence="3 4" key="1">
    <citation type="submission" date="2024-09" db="EMBL/GenBank/DDBJ databases">
        <authorList>
            <person name="Sun Q."/>
            <person name="Mori K."/>
        </authorList>
    </citation>
    <scope>NUCLEOTIDE SEQUENCE [LARGE SCALE GENOMIC DNA]</scope>
    <source>
        <strain evidence="3 4">NCAIM B.02415</strain>
    </source>
</reference>
<keyword evidence="1" id="KW-0472">Membrane</keyword>
<evidence type="ECO:0000313" key="4">
    <source>
        <dbReference type="Proteomes" id="UP001589828"/>
    </source>
</evidence>
<dbReference type="RefSeq" id="WP_377021443.1">
    <property type="nucleotide sequence ID" value="NZ_JBHLTS010000017.1"/>
</dbReference>
<sequence>MDITIVKANPDYLVKALCSTLIHSLWQGVLLAALAGIIVVCTRQSSAVRRYNLLMAGLAIFAFTVAFTFVHELRQEKATLPVITGGQVVIAANTAVTTQPVTKTNDYQVVSRFLNDHSGSIVFVWFLVVMARVLQLLTGLHSLYYLRRRQVLAVSEAWENRVKQLALQLGIKRLVGIAESGMAKVPMVIGHLKPLILIPAGLITAMPPSAIEAILVHELAHIRRRDYIMNLLVSMMEIVFFFNPAVLWIASLIRAERENCCDDIAVTHTGSKVNYIRALVACQEYQLTAPAYAMALTGRKDHLMGRVKRMLSDNNQSLNVMERSLLAICLAMAILFTAAFSNSDKIGKLVNKVAHVGKSLPELRKQSNPQSVKVEPANKTTKTVLSLPKDTTFKAKPDTAKFRIYHPDEVGDHTSMALLNGNVQTRLVKVDGVLYQVNFLNEQINSLQVNGKTVPANEYSTYLPVIDQAMQRPVPVATVAQTARVARQPDPITPIKQPGAGLTPMKTSLGSLKTNPGGIQLSLGTYSDGAKAYNASAAKYNPADSYPETYKDYFDDTNRKKLTAELIAEGIIHNSDELVSFKLSDTEFIVNGKKMPDDIYQKIRKTYVKAPEKGKQGSWSWTYNFDVQTDSTPAVQHPQ</sequence>